<accession>A0A176ZEL7</accession>
<gene>
    <name evidence="1" type="ORF">AXW67_04285</name>
</gene>
<sequence>MGFLDLGPLEAILIELMPIELMLVDLMLVDLGFLDMGVDCGELQCVHLGLQGLELATLVGVLHGALVRLGRVAIVDDRNGSCGQGFSGRGFWGHGFWGQGTHEVEIDRVGPLQA</sequence>
<evidence type="ECO:0000313" key="1">
    <source>
        <dbReference type="EMBL" id="OAF18352.1"/>
    </source>
</evidence>
<organism evidence="1 2">
    <name type="scientific">Bradyrhizobium neotropicale</name>
    <dbReference type="NCBI Taxonomy" id="1497615"/>
    <lineage>
        <taxon>Bacteria</taxon>
        <taxon>Pseudomonadati</taxon>
        <taxon>Pseudomonadota</taxon>
        <taxon>Alphaproteobacteria</taxon>
        <taxon>Hyphomicrobiales</taxon>
        <taxon>Nitrobacteraceae</taxon>
        <taxon>Bradyrhizobium</taxon>
    </lineage>
</organism>
<keyword evidence="2" id="KW-1185">Reference proteome</keyword>
<dbReference type="AlphaFoldDB" id="A0A176ZEL7"/>
<name>A0A176ZEL7_9BRAD</name>
<dbReference type="EMBL" id="LSEF01000034">
    <property type="protein sequence ID" value="OAF18352.1"/>
    <property type="molecule type" value="Genomic_DNA"/>
</dbReference>
<reference evidence="1 2" key="1">
    <citation type="submission" date="2016-02" db="EMBL/GenBank/DDBJ databases">
        <title>Draft genome sequence of the strain BR 10247T Bradyrhizobium neotropicale isolated from nodules of Centrolobium paraense.</title>
        <authorList>
            <person name="Simoes-Araujo J.L."/>
            <person name="Barauna A.C."/>
            <person name="Silva K."/>
            <person name="Zilli J.E."/>
        </authorList>
    </citation>
    <scope>NUCLEOTIDE SEQUENCE [LARGE SCALE GENOMIC DNA]</scope>
    <source>
        <strain evidence="1 2">BR 10247</strain>
    </source>
</reference>
<evidence type="ECO:0000313" key="2">
    <source>
        <dbReference type="Proteomes" id="UP000077173"/>
    </source>
</evidence>
<dbReference type="Proteomes" id="UP000077173">
    <property type="component" value="Unassembled WGS sequence"/>
</dbReference>
<proteinExistence type="predicted"/>
<comment type="caution">
    <text evidence="1">The sequence shown here is derived from an EMBL/GenBank/DDBJ whole genome shotgun (WGS) entry which is preliminary data.</text>
</comment>
<protein>
    <submittedName>
        <fullName evidence="1">Uncharacterized protein</fullName>
    </submittedName>
</protein>